<dbReference type="AlphaFoldDB" id="A0A9Q0HRE6"/>
<evidence type="ECO:0000259" key="2">
    <source>
        <dbReference type="Pfam" id="PF03407"/>
    </source>
</evidence>
<dbReference type="Pfam" id="PF03407">
    <property type="entry name" value="Nucleotid_trans"/>
    <property type="match status" value="1"/>
</dbReference>
<dbReference type="PANTHER" id="PTHR46038">
    <property type="entry name" value="EXPRESSED PROTEIN-RELATED"/>
    <property type="match status" value="1"/>
</dbReference>
<keyword evidence="1" id="KW-1133">Transmembrane helix</keyword>
<gene>
    <name evidence="3" type="ORF">LUZ63_011826</name>
</gene>
<evidence type="ECO:0000256" key="1">
    <source>
        <dbReference type="SAM" id="Phobius"/>
    </source>
</evidence>
<keyword evidence="1" id="KW-0812">Transmembrane</keyword>
<dbReference type="Proteomes" id="UP001151287">
    <property type="component" value="Unassembled WGS sequence"/>
</dbReference>
<accession>A0A9Q0HRE6</accession>
<dbReference type="PANTHER" id="PTHR46038:SF13">
    <property type="entry name" value="GLYCOSYLTRANSFERASE"/>
    <property type="match status" value="1"/>
</dbReference>
<comment type="caution">
    <text evidence="3">The sequence shown here is derived from an EMBL/GenBank/DDBJ whole genome shotgun (WGS) entry which is preliminary data.</text>
</comment>
<dbReference type="InterPro" id="IPR044821">
    <property type="entry name" value="At1g28695/At4g15970-like"/>
</dbReference>
<name>A0A9Q0HRE6_9POAL</name>
<protein>
    <recommendedName>
        <fullName evidence="2">Nucleotide-diphospho-sugar transferase domain-containing protein</fullName>
    </recommendedName>
</protein>
<feature type="domain" description="Nucleotide-diphospho-sugar transferase" evidence="2">
    <location>
        <begin position="129"/>
        <end position="324"/>
    </location>
</feature>
<organism evidence="3 4">
    <name type="scientific">Rhynchospora breviuscula</name>
    <dbReference type="NCBI Taxonomy" id="2022672"/>
    <lineage>
        <taxon>Eukaryota</taxon>
        <taxon>Viridiplantae</taxon>
        <taxon>Streptophyta</taxon>
        <taxon>Embryophyta</taxon>
        <taxon>Tracheophyta</taxon>
        <taxon>Spermatophyta</taxon>
        <taxon>Magnoliopsida</taxon>
        <taxon>Liliopsida</taxon>
        <taxon>Poales</taxon>
        <taxon>Cyperaceae</taxon>
        <taxon>Cyperoideae</taxon>
        <taxon>Rhynchosporeae</taxon>
        <taxon>Rhynchospora</taxon>
    </lineage>
</organism>
<sequence>MSIQSIEKRKTPIFHYGITIFLAAVLFVSVFSPDSKIPLDRLRRDWLGAKGPDTTTEEMEKLCTKNLVPPQGPQPQESHDDNFATMIRKAATDDKRVILTEVNEAFAAPNSMLDLFLESFHNGEDNITHLLDHLIIVAMDQKAFEKCKSVHHYCYLHEDLGSDLSSENLFMSKPYIDLVWTKVTLWQLILEQGYSFLFTDVDVMWFRDPFRHISVYADLTIATDRFFVNPEDHGNNPNTGMVYAKPTKKNIEVLKYWLEARQRFPTTNEQTVYDQIKYELASKFDLKVQYVSTEYWGNFCQLHKDFTKLSTFHPCCLIGLKMKIAQIKNMTEEWKMYKQSINLKS</sequence>
<evidence type="ECO:0000313" key="3">
    <source>
        <dbReference type="EMBL" id="KAJ1695128.1"/>
    </source>
</evidence>
<dbReference type="OrthoDB" id="611242at2759"/>
<dbReference type="EMBL" id="JAMQYH010000003">
    <property type="protein sequence ID" value="KAJ1695128.1"/>
    <property type="molecule type" value="Genomic_DNA"/>
</dbReference>
<evidence type="ECO:0000313" key="4">
    <source>
        <dbReference type="Proteomes" id="UP001151287"/>
    </source>
</evidence>
<dbReference type="InterPro" id="IPR005069">
    <property type="entry name" value="Nucl-diP-sugar_transferase"/>
</dbReference>
<keyword evidence="4" id="KW-1185">Reference proteome</keyword>
<proteinExistence type="predicted"/>
<feature type="transmembrane region" description="Helical" evidence="1">
    <location>
        <begin position="12"/>
        <end position="31"/>
    </location>
</feature>
<reference evidence="3" key="1">
    <citation type="journal article" date="2022" name="Cell">
        <title>Repeat-based holocentromeres influence genome architecture and karyotype evolution.</title>
        <authorList>
            <person name="Hofstatter P.G."/>
            <person name="Thangavel G."/>
            <person name="Lux T."/>
            <person name="Neumann P."/>
            <person name="Vondrak T."/>
            <person name="Novak P."/>
            <person name="Zhang M."/>
            <person name="Costa L."/>
            <person name="Castellani M."/>
            <person name="Scott A."/>
            <person name="Toegelov H."/>
            <person name="Fuchs J."/>
            <person name="Mata-Sucre Y."/>
            <person name="Dias Y."/>
            <person name="Vanzela A.L.L."/>
            <person name="Huettel B."/>
            <person name="Almeida C.C.S."/>
            <person name="Simkova H."/>
            <person name="Souza G."/>
            <person name="Pedrosa-Harand A."/>
            <person name="Macas J."/>
            <person name="Mayer K.F.X."/>
            <person name="Houben A."/>
            <person name="Marques A."/>
        </authorList>
    </citation>
    <scope>NUCLEOTIDE SEQUENCE</scope>
    <source>
        <strain evidence="3">RhyBre1mFocal</strain>
    </source>
</reference>
<keyword evidence="1" id="KW-0472">Membrane</keyword>